<proteinExistence type="predicted"/>
<accession>A0A454HIC1</accession>
<dbReference type="Pfam" id="PF13151">
    <property type="entry name" value="DUF3990"/>
    <property type="match status" value="1"/>
</dbReference>
<dbReference type="AlphaFoldDB" id="A0A454HIC1"/>
<dbReference type="EMBL" id="QROE01000004">
    <property type="protein sequence ID" value="RHK94986.1"/>
    <property type="molecule type" value="Genomic_DNA"/>
</dbReference>
<sequence length="153" mass="18237">MELYHASKEIVKYPEIRKAKYTKDFSWGFYCTNNMQQAVRWANRGMGEPIINYYDYQPNENLKILKFSEISDDWLDFIAECRSGKTHLYDVVEGPMANDTVWNYVNDFLTGRITRKQFWVLAEFKYPTHQISFHTLSALDCLTFLKSEVIYDR</sequence>
<comment type="caution">
    <text evidence="1">The sequence shown here is derived from an EMBL/GenBank/DDBJ whole genome shotgun (WGS) entry which is preliminary data.</text>
</comment>
<reference evidence="3 4" key="1">
    <citation type="submission" date="2018-08" db="EMBL/GenBank/DDBJ databases">
        <title>A genome reference for cultivated species of the human gut microbiota.</title>
        <authorList>
            <person name="Zou Y."/>
            <person name="Xue W."/>
            <person name="Luo G."/>
        </authorList>
    </citation>
    <scope>NUCLEOTIDE SEQUENCE [LARGE SCALE GENOMIC DNA]</scope>
    <source>
        <strain evidence="2 4">AF39-4</strain>
        <strain evidence="1 3">AM37-4AC</strain>
    </source>
</reference>
<gene>
    <name evidence="2" type="ORF">DW040_09560</name>
    <name evidence="1" type="ORF">DW859_08450</name>
</gene>
<dbReference type="RefSeq" id="WP_117997533.1">
    <property type="nucleotide sequence ID" value="NZ_CABJDZ010000004.1"/>
</dbReference>
<evidence type="ECO:0000313" key="2">
    <source>
        <dbReference type="EMBL" id="RHK94986.1"/>
    </source>
</evidence>
<dbReference type="Proteomes" id="UP000265808">
    <property type="component" value="Unassembled WGS sequence"/>
</dbReference>
<evidence type="ECO:0000313" key="3">
    <source>
        <dbReference type="Proteomes" id="UP000265808"/>
    </source>
</evidence>
<dbReference type="InterPro" id="IPR025051">
    <property type="entry name" value="DUF3990"/>
</dbReference>
<dbReference type="Proteomes" id="UP000284267">
    <property type="component" value="Unassembled WGS sequence"/>
</dbReference>
<dbReference type="EMBL" id="QSHL01000004">
    <property type="protein sequence ID" value="RHC07675.1"/>
    <property type="molecule type" value="Genomic_DNA"/>
</dbReference>
<evidence type="ECO:0000313" key="1">
    <source>
        <dbReference type="EMBL" id="RHC07675.1"/>
    </source>
</evidence>
<name>A0A454HIC1_9FIRM</name>
<protein>
    <submittedName>
        <fullName evidence="1">DUF3990 domain-containing protein</fullName>
    </submittedName>
</protein>
<organism evidence="1 3">
    <name type="scientific">Blautia obeum</name>
    <dbReference type="NCBI Taxonomy" id="40520"/>
    <lineage>
        <taxon>Bacteria</taxon>
        <taxon>Bacillati</taxon>
        <taxon>Bacillota</taxon>
        <taxon>Clostridia</taxon>
        <taxon>Lachnospirales</taxon>
        <taxon>Lachnospiraceae</taxon>
        <taxon>Blautia</taxon>
    </lineage>
</organism>
<evidence type="ECO:0000313" key="4">
    <source>
        <dbReference type="Proteomes" id="UP000284267"/>
    </source>
</evidence>